<keyword evidence="9" id="KW-1185">Reference proteome</keyword>
<keyword evidence="3 7" id="KW-0256">Endoplasmic reticulum</keyword>
<dbReference type="SMART" id="SM01399">
    <property type="entry name" value="Sybindin"/>
    <property type="match status" value="1"/>
</dbReference>
<evidence type="ECO:0000256" key="6">
    <source>
        <dbReference type="ARBA" id="ARBA00038179"/>
    </source>
</evidence>
<dbReference type="Gene3D" id="3.30.450.70">
    <property type="match status" value="1"/>
</dbReference>
<dbReference type="GO" id="GO:0005794">
    <property type="term" value="C:Golgi apparatus"/>
    <property type="evidence" value="ECO:0007669"/>
    <property type="project" value="UniProtKB-SubCell"/>
</dbReference>
<proteinExistence type="inferred from homology"/>
<comment type="similarity">
    <text evidence="6">Belongs to the TRAPP small subunits family. TRAPPC4 subfamily.</text>
</comment>
<sequence>MVVGWGRGGGHRAFRRMGACRSWSAGRMMGKGTENSWGSGHMGSVGCHLQETGGGAGEAAAWGMVVPAARNIPGDGDILEKYATRIRMPGRQNMEALLKVIYELYTDYVLKNPFYELEMPIRCELFDINLSQAIQKDRVALMGR</sequence>
<dbReference type="PANTHER" id="PTHR23249:SF15">
    <property type="entry name" value="TRAFFICKING PROTEIN PARTICLE COMPLEX SUBUNIT 4"/>
    <property type="match status" value="1"/>
</dbReference>
<dbReference type="AlphaFoldDB" id="A0A843VJK7"/>
<dbReference type="SUPFAM" id="SSF64356">
    <property type="entry name" value="SNARE-like"/>
    <property type="match status" value="1"/>
</dbReference>
<comment type="caution">
    <text evidence="8">The sequence shown here is derived from an EMBL/GenBank/DDBJ whole genome shotgun (WGS) entry which is preliminary data.</text>
</comment>
<keyword evidence="2 7" id="KW-0813">Transport</keyword>
<reference evidence="8" key="1">
    <citation type="submission" date="2017-07" db="EMBL/GenBank/DDBJ databases">
        <title>Taro Niue Genome Assembly and Annotation.</title>
        <authorList>
            <person name="Atibalentja N."/>
            <person name="Keating K."/>
            <person name="Fields C.J."/>
        </authorList>
    </citation>
    <scope>NUCLEOTIDE SEQUENCE</scope>
    <source>
        <strain evidence="8">Niue_2</strain>
        <tissue evidence="8">Leaf</tissue>
    </source>
</reference>
<evidence type="ECO:0000256" key="7">
    <source>
        <dbReference type="RuleBase" id="RU366065"/>
    </source>
</evidence>
<gene>
    <name evidence="8" type="ORF">Taro_025128</name>
</gene>
<dbReference type="OrthoDB" id="246406at2759"/>
<evidence type="ECO:0000256" key="5">
    <source>
        <dbReference type="ARBA" id="ARBA00023034"/>
    </source>
</evidence>
<keyword evidence="5 7" id="KW-0333">Golgi apparatus</keyword>
<accession>A0A843VJK7</accession>
<keyword evidence="4 7" id="KW-0931">ER-Golgi transport</keyword>
<comment type="subcellular location">
    <subcellularLocation>
        <location evidence="7">Endoplasmic reticulum</location>
    </subcellularLocation>
    <subcellularLocation>
        <location evidence="7">Golgi apparatus</location>
        <location evidence="7">cis-Golgi network</location>
    </subcellularLocation>
    <subcellularLocation>
        <location evidence="1">Golgi apparatus</location>
    </subcellularLocation>
</comment>
<dbReference type="EMBL" id="NMUH01001454">
    <property type="protein sequence ID" value="MQL92503.1"/>
    <property type="molecule type" value="Genomic_DNA"/>
</dbReference>
<evidence type="ECO:0000256" key="4">
    <source>
        <dbReference type="ARBA" id="ARBA00022892"/>
    </source>
</evidence>
<dbReference type="PANTHER" id="PTHR23249">
    <property type="entry name" value="TRAFFICKING PROTEIN PARTICLE COMPLEX SUBUNIT"/>
    <property type="match status" value="1"/>
</dbReference>
<dbReference type="GO" id="GO:0006888">
    <property type="term" value="P:endoplasmic reticulum to Golgi vesicle-mediated transport"/>
    <property type="evidence" value="ECO:0007669"/>
    <property type="project" value="UniProtKB-UniRule"/>
</dbReference>
<evidence type="ECO:0000256" key="2">
    <source>
        <dbReference type="ARBA" id="ARBA00022448"/>
    </source>
</evidence>
<evidence type="ECO:0000256" key="3">
    <source>
        <dbReference type="ARBA" id="ARBA00022824"/>
    </source>
</evidence>
<dbReference type="GO" id="GO:0005783">
    <property type="term" value="C:endoplasmic reticulum"/>
    <property type="evidence" value="ECO:0007669"/>
    <property type="project" value="UniProtKB-SubCell"/>
</dbReference>
<dbReference type="GO" id="GO:0030008">
    <property type="term" value="C:TRAPP complex"/>
    <property type="evidence" value="ECO:0007669"/>
    <property type="project" value="UniProtKB-UniRule"/>
</dbReference>
<dbReference type="Proteomes" id="UP000652761">
    <property type="component" value="Unassembled WGS sequence"/>
</dbReference>
<evidence type="ECO:0000313" key="8">
    <source>
        <dbReference type="EMBL" id="MQL92503.1"/>
    </source>
</evidence>
<evidence type="ECO:0000256" key="1">
    <source>
        <dbReference type="ARBA" id="ARBA00004555"/>
    </source>
</evidence>
<organism evidence="8 9">
    <name type="scientific">Colocasia esculenta</name>
    <name type="common">Wild taro</name>
    <name type="synonym">Arum esculentum</name>
    <dbReference type="NCBI Taxonomy" id="4460"/>
    <lineage>
        <taxon>Eukaryota</taxon>
        <taxon>Viridiplantae</taxon>
        <taxon>Streptophyta</taxon>
        <taxon>Embryophyta</taxon>
        <taxon>Tracheophyta</taxon>
        <taxon>Spermatophyta</taxon>
        <taxon>Magnoliopsida</taxon>
        <taxon>Liliopsida</taxon>
        <taxon>Araceae</taxon>
        <taxon>Aroideae</taxon>
        <taxon>Colocasieae</taxon>
        <taxon>Colocasia</taxon>
    </lineage>
</organism>
<evidence type="ECO:0000313" key="9">
    <source>
        <dbReference type="Proteomes" id="UP000652761"/>
    </source>
</evidence>
<dbReference type="InterPro" id="IPR007233">
    <property type="entry name" value="TRAPPC"/>
</dbReference>
<dbReference type="Pfam" id="PF04099">
    <property type="entry name" value="Sybindin"/>
    <property type="match status" value="1"/>
</dbReference>
<dbReference type="InterPro" id="IPR011012">
    <property type="entry name" value="Longin-like_dom_sf"/>
</dbReference>
<comment type="subunit">
    <text evidence="7">Part of the multisubunit transport protein particle (TRAPP) complex.</text>
</comment>
<name>A0A843VJK7_COLES</name>
<protein>
    <recommendedName>
        <fullName evidence="7">Trafficking protein particle complex subunit</fullName>
    </recommendedName>
</protein>